<comment type="caution">
    <text evidence="2">The sequence shown here is derived from an EMBL/GenBank/DDBJ whole genome shotgun (WGS) entry which is preliminary data.</text>
</comment>
<proteinExistence type="predicted"/>
<reference evidence="2" key="2">
    <citation type="submission" date="2023-06" db="EMBL/GenBank/DDBJ databases">
        <authorList>
            <consortium name="Lawrence Berkeley National Laboratory"/>
            <person name="Mondo S.J."/>
            <person name="Hensen N."/>
            <person name="Bonometti L."/>
            <person name="Westerberg I."/>
            <person name="Brannstrom I.O."/>
            <person name="Guillou S."/>
            <person name="Cros-Aarteil S."/>
            <person name="Calhoun S."/>
            <person name="Haridas S."/>
            <person name="Kuo A."/>
            <person name="Pangilinan J."/>
            <person name="Riley R."/>
            <person name="Labutti K."/>
            <person name="Andreopoulos B."/>
            <person name="Lipzen A."/>
            <person name="Chen C."/>
            <person name="Yanf M."/>
            <person name="Daum C."/>
            <person name="Ng V."/>
            <person name="Clum A."/>
            <person name="Steindorff A."/>
            <person name="Ohm R."/>
            <person name="Martin F."/>
            <person name="Silar P."/>
            <person name="Natvig D."/>
            <person name="Lalanne C."/>
            <person name="Gautier V."/>
            <person name="Ament-Velasquez S.L."/>
            <person name="Kruys A."/>
            <person name="Hutchinson M.I."/>
            <person name="Powell A.J."/>
            <person name="Barry K."/>
            <person name="Miller A.N."/>
            <person name="Grigoriev I.V."/>
            <person name="Debuchy R."/>
            <person name="Gladieux P."/>
            <person name="Thoren M.H."/>
            <person name="Johannesson H."/>
        </authorList>
    </citation>
    <scope>NUCLEOTIDE SEQUENCE</scope>
    <source>
        <strain evidence="2">CBS 626.80</strain>
    </source>
</reference>
<reference evidence="2" key="1">
    <citation type="journal article" date="2023" name="Mol. Phylogenet. Evol.">
        <title>Genome-scale phylogeny and comparative genomics of the fungal order Sordariales.</title>
        <authorList>
            <person name="Hensen N."/>
            <person name="Bonometti L."/>
            <person name="Westerberg I."/>
            <person name="Brannstrom I.O."/>
            <person name="Guillou S."/>
            <person name="Cros-Aarteil S."/>
            <person name="Calhoun S."/>
            <person name="Haridas S."/>
            <person name="Kuo A."/>
            <person name="Mondo S."/>
            <person name="Pangilinan J."/>
            <person name="Riley R."/>
            <person name="LaButti K."/>
            <person name="Andreopoulos B."/>
            <person name="Lipzen A."/>
            <person name="Chen C."/>
            <person name="Yan M."/>
            <person name="Daum C."/>
            <person name="Ng V."/>
            <person name="Clum A."/>
            <person name="Steindorff A."/>
            <person name="Ohm R.A."/>
            <person name="Martin F."/>
            <person name="Silar P."/>
            <person name="Natvig D.O."/>
            <person name="Lalanne C."/>
            <person name="Gautier V."/>
            <person name="Ament-Velasquez S.L."/>
            <person name="Kruys A."/>
            <person name="Hutchinson M.I."/>
            <person name="Powell A.J."/>
            <person name="Barry K."/>
            <person name="Miller A.N."/>
            <person name="Grigoriev I.V."/>
            <person name="Debuchy R."/>
            <person name="Gladieux P."/>
            <person name="Hiltunen Thoren M."/>
            <person name="Johannesson H."/>
        </authorList>
    </citation>
    <scope>NUCLEOTIDE SEQUENCE</scope>
    <source>
        <strain evidence="2">CBS 626.80</strain>
    </source>
</reference>
<gene>
    <name evidence="2" type="ORF">QBC32DRAFT_151378</name>
</gene>
<dbReference type="Proteomes" id="UP001303222">
    <property type="component" value="Unassembled WGS sequence"/>
</dbReference>
<sequence length="220" mass="24311">MIHPIPSLVPFSNKHKINAAHLTNECCYNDLSAYDKANVLPSPNMYPFTHNTPPGRPRRVRSPFNHSHQPFHLPRAHRATPRSRKAPKVNGIPARDVVQGRRWSAELTGKRTGQVWCIGTRGLAGKTRMLKSCGRIGTCTKPRINVKPLGLMRRLISHDDIFHSLTLSASGPGSAGTCESSSATGSRPCKRCLTMSIPVLLLVYVIHVVIDFRIPFLLVG</sequence>
<evidence type="ECO:0000313" key="2">
    <source>
        <dbReference type="EMBL" id="KAK3946528.1"/>
    </source>
</evidence>
<name>A0AAN6NKL2_9PEZI</name>
<evidence type="ECO:0000313" key="3">
    <source>
        <dbReference type="Proteomes" id="UP001303222"/>
    </source>
</evidence>
<evidence type="ECO:0000256" key="1">
    <source>
        <dbReference type="SAM" id="MobiDB-lite"/>
    </source>
</evidence>
<protein>
    <submittedName>
        <fullName evidence="2">Uncharacterized protein</fullName>
    </submittedName>
</protein>
<feature type="compositionally biased region" description="Basic residues" evidence="1">
    <location>
        <begin position="74"/>
        <end position="87"/>
    </location>
</feature>
<keyword evidence="3" id="KW-1185">Reference proteome</keyword>
<accession>A0AAN6NKL2</accession>
<organism evidence="2 3">
    <name type="scientific">Pseudoneurospora amorphoporcata</name>
    <dbReference type="NCBI Taxonomy" id="241081"/>
    <lineage>
        <taxon>Eukaryota</taxon>
        <taxon>Fungi</taxon>
        <taxon>Dikarya</taxon>
        <taxon>Ascomycota</taxon>
        <taxon>Pezizomycotina</taxon>
        <taxon>Sordariomycetes</taxon>
        <taxon>Sordariomycetidae</taxon>
        <taxon>Sordariales</taxon>
        <taxon>Sordariaceae</taxon>
        <taxon>Pseudoneurospora</taxon>
    </lineage>
</organism>
<dbReference type="AlphaFoldDB" id="A0AAN6NKL2"/>
<feature type="region of interest" description="Disordered" evidence="1">
    <location>
        <begin position="68"/>
        <end position="88"/>
    </location>
</feature>
<dbReference type="EMBL" id="MU859789">
    <property type="protein sequence ID" value="KAK3946528.1"/>
    <property type="molecule type" value="Genomic_DNA"/>
</dbReference>